<proteinExistence type="predicted"/>
<dbReference type="RefSeq" id="WP_154761658.1">
    <property type="nucleotide sequence ID" value="NZ_WMBA01000121.1"/>
</dbReference>
<organism evidence="2 3">
    <name type="scientific">Amycolatopsis pithecellobii</name>
    <dbReference type="NCBI Taxonomy" id="664692"/>
    <lineage>
        <taxon>Bacteria</taxon>
        <taxon>Bacillati</taxon>
        <taxon>Actinomycetota</taxon>
        <taxon>Actinomycetes</taxon>
        <taxon>Pseudonocardiales</taxon>
        <taxon>Pseudonocardiaceae</taxon>
        <taxon>Amycolatopsis</taxon>
    </lineage>
</organism>
<evidence type="ECO:0000256" key="1">
    <source>
        <dbReference type="SAM" id="MobiDB-lite"/>
    </source>
</evidence>
<sequence length="68" mass="8134">MVYLIIFLVVLIALGYAIERNHRRQRPPRMSGSVNYEDRDEERASTELHEIPLPRVPEQGWHEHRRIS</sequence>
<dbReference type="AlphaFoldDB" id="A0A6N7ZCY3"/>
<reference evidence="2 3" key="1">
    <citation type="submission" date="2019-11" db="EMBL/GenBank/DDBJ databases">
        <title>Draft genome of Amycolatopsis RM579.</title>
        <authorList>
            <person name="Duangmal K."/>
            <person name="Mingma R."/>
        </authorList>
    </citation>
    <scope>NUCLEOTIDE SEQUENCE [LARGE SCALE GENOMIC DNA]</scope>
    <source>
        <strain evidence="2 3">RM579</strain>
    </source>
</reference>
<comment type="caution">
    <text evidence="2">The sequence shown here is derived from an EMBL/GenBank/DDBJ whole genome shotgun (WGS) entry which is preliminary data.</text>
</comment>
<name>A0A6N7ZCY3_9PSEU</name>
<dbReference type="Proteomes" id="UP000440096">
    <property type="component" value="Unassembled WGS sequence"/>
</dbReference>
<dbReference type="EMBL" id="WMBA01000121">
    <property type="protein sequence ID" value="MTD59633.1"/>
    <property type="molecule type" value="Genomic_DNA"/>
</dbReference>
<protein>
    <submittedName>
        <fullName evidence="2">Uncharacterized protein</fullName>
    </submittedName>
</protein>
<gene>
    <name evidence="2" type="ORF">GKO32_37445</name>
</gene>
<keyword evidence="3" id="KW-1185">Reference proteome</keyword>
<evidence type="ECO:0000313" key="2">
    <source>
        <dbReference type="EMBL" id="MTD59633.1"/>
    </source>
</evidence>
<feature type="region of interest" description="Disordered" evidence="1">
    <location>
        <begin position="24"/>
        <end position="49"/>
    </location>
</feature>
<evidence type="ECO:0000313" key="3">
    <source>
        <dbReference type="Proteomes" id="UP000440096"/>
    </source>
</evidence>
<accession>A0A6N7ZCY3</accession>
<dbReference type="OrthoDB" id="3701174at2"/>